<dbReference type="Gene3D" id="2.60.40.150">
    <property type="entry name" value="C2 domain"/>
    <property type="match status" value="2"/>
</dbReference>
<keyword evidence="5" id="KW-0221">Differentiation</keyword>
<feature type="domain" description="FYVE-type" evidence="13">
    <location>
        <begin position="75"/>
        <end position="135"/>
    </location>
</feature>
<proteinExistence type="predicted"/>
<dbReference type="Pfam" id="PF22601">
    <property type="entry name" value="RIM2a_ZnF"/>
    <property type="match status" value="1"/>
</dbReference>
<evidence type="ECO:0000259" key="11">
    <source>
        <dbReference type="PROSITE" id="PS50004"/>
    </source>
</evidence>
<feature type="region of interest" description="Disordered" evidence="10">
    <location>
        <begin position="147"/>
        <end position="519"/>
    </location>
</feature>
<feature type="compositionally biased region" description="Low complexity" evidence="10">
    <location>
        <begin position="190"/>
        <end position="204"/>
    </location>
</feature>
<feature type="region of interest" description="Disordered" evidence="10">
    <location>
        <begin position="1147"/>
        <end position="1205"/>
    </location>
</feature>
<evidence type="ECO:0000256" key="3">
    <source>
        <dbReference type="ARBA" id="ARBA00022737"/>
    </source>
</evidence>
<dbReference type="GO" id="GO:0016020">
    <property type="term" value="C:membrane"/>
    <property type="evidence" value="ECO:0007669"/>
    <property type="project" value="InterPro"/>
</dbReference>
<feature type="region of interest" description="Disordered" evidence="10">
    <location>
        <begin position="998"/>
        <end position="1094"/>
    </location>
</feature>
<dbReference type="SUPFAM" id="SSF50156">
    <property type="entry name" value="PDZ domain-like"/>
    <property type="match status" value="1"/>
</dbReference>
<feature type="compositionally biased region" description="Low complexity" evidence="10">
    <location>
        <begin position="363"/>
        <end position="391"/>
    </location>
</feature>
<feature type="compositionally biased region" description="Pro residues" evidence="10">
    <location>
        <begin position="413"/>
        <end position="423"/>
    </location>
</feature>
<dbReference type="FunFam" id="2.60.40.150:FF:000001">
    <property type="entry name" value="Regulating synaptic membrane exocytosis 3, isoform CRA_a"/>
    <property type="match status" value="1"/>
</dbReference>
<evidence type="ECO:0000259" key="13">
    <source>
        <dbReference type="PROSITE" id="PS50178"/>
    </source>
</evidence>
<dbReference type="PANTHER" id="PTHR12157">
    <property type="entry name" value="REGULATING SYNAPTIC MEMBRANE EXOCYTOSIS PROTEIN"/>
    <property type="match status" value="1"/>
</dbReference>
<evidence type="ECO:0000256" key="6">
    <source>
        <dbReference type="ARBA" id="ARBA00022833"/>
    </source>
</evidence>
<keyword evidence="7" id="KW-0770">Synapse</keyword>
<evidence type="ECO:0000256" key="1">
    <source>
        <dbReference type="ARBA" id="ARBA00022553"/>
    </source>
</evidence>
<keyword evidence="1" id="KW-0597">Phosphoprotein</keyword>
<dbReference type="FunFam" id="3.30.40.10:FF:000546">
    <property type="entry name" value="Regulating synaptic membrane exocytosis 1"/>
    <property type="match status" value="1"/>
</dbReference>
<dbReference type="CDD" id="cd06714">
    <property type="entry name" value="PDZ_RIM-like"/>
    <property type="match status" value="1"/>
</dbReference>
<dbReference type="InterPro" id="IPR001478">
    <property type="entry name" value="PDZ"/>
</dbReference>
<dbReference type="SMART" id="SM00239">
    <property type="entry name" value="C2"/>
    <property type="match status" value="2"/>
</dbReference>
<dbReference type="InterPro" id="IPR039032">
    <property type="entry name" value="Rim-like"/>
</dbReference>
<evidence type="ECO:0000313" key="15">
    <source>
        <dbReference type="Proteomes" id="UP000694724"/>
    </source>
</evidence>
<keyword evidence="2" id="KW-0479">Metal-binding</keyword>
<feature type="compositionally biased region" description="Low complexity" evidence="10">
    <location>
        <begin position="1160"/>
        <end position="1182"/>
    </location>
</feature>
<dbReference type="Gene3D" id="3.30.40.10">
    <property type="entry name" value="Zinc/RING finger domain, C3HC4 (zinc finger)"/>
    <property type="match status" value="1"/>
</dbReference>
<feature type="domain" description="C2" evidence="11">
    <location>
        <begin position="1353"/>
        <end position="1471"/>
    </location>
</feature>
<evidence type="ECO:0000256" key="4">
    <source>
        <dbReference type="ARBA" id="ARBA00022771"/>
    </source>
</evidence>
<dbReference type="InterPro" id="IPR011011">
    <property type="entry name" value="Znf_FYVE_PHD"/>
</dbReference>
<evidence type="ECO:0008006" key="16">
    <source>
        <dbReference type="Google" id="ProtNLM"/>
    </source>
</evidence>
<evidence type="ECO:0000256" key="5">
    <source>
        <dbReference type="ARBA" id="ARBA00022782"/>
    </source>
</evidence>
<dbReference type="InterPro" id="IPR036034">
    <property type="entry name" value="PDZ_sf"/>
</dbReference>
<dbReference type="PROSITE" id="PS50178">
    <property type="entry name" value="ZF_FYVE"/>
    <property type="match status" value="1"/>
</dbReference>
<feature type="compositionally biased region" description="Basic residues" evidence="10">
    <location>
        <begin position="479"/>
        <end position="491"/>
    </location>
</feature>
<feature type="region of interest" description="Disordered" evidence="10">
    <location>
        <begin position="1223"/>
        <end position="1243"/>
    </location>
</feature>
<dbReference type="Pfam" id="PF00595">
    <property type="entry name" value="PDZ"/>
    <property type="match status" value="1"/>
</dbReference>
<dbReference type="SUPFAM" id="SSF57903">
    <property type="entry name" value="FYVE/PHD zinc finger"/>
    <property type="match status" value="1"/>
</dbReference>
<dbReference type="InterPro" id="IPR000008">
    <property type="entry name" value="C2_dom"/>
</dbReference>
<dbReference type="InterPro" id="IPR054386">
    <property type="entry name" value="RIM_Znf"/>
</dbReference>
<evidence type="ECO:0000256" key="10">
    <source>
        <dbReference type="SAM" id="MobiDB-lite"/>
    </source>
</evidence>
<dbReference type="PROSITE" id="PS50106">
    <property type="entry name" value="PDZ"/>
    <property type="match status" value="1"/>
</dbReference>
<feature type="compositionally biased region" description="Basic and acidic residues" evidence="10">
    <location>
        <begin position="426"/>
        <end position="439"/>
    </location>
</feature>
<feature type="region of interest" description="Disordered" evidence="10">
    <location>
        <begin position="1260"/>
        <end position="1289"/>
    </location>
</feature>
<feature type="compositionally biased region" description="Polar residues" evidence="10">
    <location>
        <begin position="461"/>
        <end position="473"/>
    </location>
</feature>
<feature type="domain" description="PDZ" evidence="12">
    <location>
        <begin position="569"/>
        <end position="655"/>
    </location>
</feature>
<feature type="region of interest" description="Disordered" evidence="10">
    <location>
        <begin position="834"/>
        <end position="984"/>
    </location>
</feature>
<feature type="compositionally biased region" description="Polar residues" evidence="10">
    <location>
        <begin position="1066"/>
        <end position="1079"/>
    </location>
</feature>
<keyword evidence="4 9" id="KW-0863">Zinc-finger</keyword>
<dbReference type="Pfam" id="PF00168">
    <property type="entry name" value="C2"/>
    <property type="match status" value="2"/>
</dbReference>
<feature type="compositionally biased region" description="Basic and acidic residues" evidence="10">
    <location>
        <begin position="956"/>
        <end position="973"/>
    </location>
</feature>
<dbReference type="InterPro" id="IPR017455">
    <property type="entry name" value="Znf_FYVE-rel"/>
</dbReference>
<evidence type="ECO:0000256" key="8">
    <source>
        <dbReference type="ARBA" id="ARBA00034103"/>
    </source>
</evidence>
<dbReference type="Gene3D" id="2.30.42.10">
    <property type="match status" value="1"/>
</dbReference>
<accession>A0A8D1U9G6</accession>
<feature type="compositionally biased region" description="Acidic residues" evidence="10">
    <location>
        <begin position="509"/>
        <end position="519"/>
    </location>
</feature>
<feature type="region of interest" description="Disordered" evidence="10">
    <location>
        <begin position="662"/>
        <end position="696"/>
    </location>
</feature>
<evidence type="ECO:0000256" key="9">
    <source>
        <dbReference type="PROSITE-ProRule" id="PRU00091"/>
    </source>
</evidence>
<dbReference type="PROSITE" id="PS50004">
    <property type="entry name" value="C2"/>
    <property type="match status" value="2"/>
</dbReference>
<dbReference type="CDD" id="cd04028">
    <property type="entry name" value="C2B_RIM1alpha"/>
    <property type="match status" value="1"/>
</dbReference>
<evidence type="ECO:0000256" key="7">
    <source>
        <dbReference type="ARBA" id="ARBA00023018"/>
    </source>
</evidence>
<evidence type="ECO:0000256" key="2">
    <source>
        <dbReference type="ARBA" id="ARBA00022723"/>
    </source>
</evidence>
<comment type="subcellular location">
    <subcellularLocation>
        <location evidence="8">Synapse</location>
    </subcellularLocation>
</comment>
<dbReference type="SMART" id="SM00228">
    <property type="entry name" value="PDZ"/>
    <property type="match status" value="1"/>
</dbReference>
<feature type="compositionally biased region" description="Basic and acidic residues" evidence="10">
    <location>
        <begin position="169"/>
        <end position="182"/>
    </location>
</feature>
<dbReference type="Ensembl" id="ENSSSCT00055046447.1">
    <property type="protein sequence ID" value="ENSSSCP00055037033.1"/>
    <property type="gene ID" value="ENSSSCG00055023569.1"/>
</dbReference>
<dbReference type="GO" id="GO:0031267">
    <property type="term" value="F:small GTPase binding"/>
    <property type="evidence" value="ECO:0007669"/>
    <property type="project" value="InterPro"/>
</dbReference>
<feature type="compositionally biased region" description="Polar residues" evidence="10">
    <location>
        <begin position="148"/>
        <end position="164"/>
    </location>
</feature>
<dbReference type="InterPro" id="IPR013083">
    <property type="entry name" value="Znf_RING/FYVE/PHD"/>
</dbReference>
<dbReference type="GO" id="GO:0030154">
    <property type="term" value="P:cell differentiation"/>
    <property type="evidence" value="ECO:0007669"/>
    <property type="project" value="UniProtKB-KW"/>
</dbReference>
<protein>
    <recommendedName>
        <fullName evidence="16">Regulating synaptic membrane exocytosis 1</fullName>
    </recommendedName>
</protein>
<dbReference type="PANTHER" id="PTHR12157:SF18">
    <property type="entry name" value="REGULATING SYNAPTIC MEMBRANE EXOCYTOSIS PROTEIN 1"/>
    <property type="match status" value="1"/>
</dbReference>
<dbReference type="FunFam" id="2.30.42.10:FF:000003">
    <property type="entry name" value="Regulating synaptic membrane exocytosis protein 1, putative"/>
    <property type="match status" value="1"/>
</dbReference>
<feature type="compositionally biased region" description="Basic and acidic residues" evidence="10">
    <location>
        <begin position="1028"/>
        <end position="1044"/>
    </location>
</feature>
<reference evidence="14" key="1">
    <citation type="submission" date="2025-08" db="UniProtKB">
        <authorList>
            <consortium name="Ensembl"/>
        </authorList>
    </citation>
    <scope>IDENTIFICATION</scope>
</reference>
<feature type="compositionally biased region" description="Basic residues" evidence="10">
    <location>
        <begin position="342"/>
        <end position="353"/>
    </location>
</feature>
<feature type="domain" description="C2" evidence="11">
    <location>
        <begin position="706"/>
        <end position="829"/>
    </location>
</feature>
<dbReference type="CDD" id="cd04031">
    <property type="entry name" value="C2A_RIM1alpha"/>
    <property type="match status" value="1"/>
</dbReference>
<dbReference type="GO" id="GO:0006887">
    <property type="term" value="P:exocytosis"/>
    <property type="evidence" value="ECO:0007669"/>
    <property type="project" value="InterPro"/>
</dbReference>
<dbReference type="InterPro" id="IPR035892">
    <property type="entry name" value="C2_domain_sf"/>
</dbReference>
<organism evidence="14 15">
    <name type="scientific">Sus scrofa</name>
    <name type="common">Pig</name>
    <dbReference type="NCBI Taxonomy" id="9823"/>
    <lineage>
        <taxon>Eukaryota</taxon>
        <taxon>Metazoa</taxon>
        <taxon>Chordata</taxon>
        <taxon>Craniata</taxon>
        <taxon>Vertebrata</taxon>
        <taxon>Euteleostomi</taxon>
        <taxon>Mammalia</taxon>
        <taxon>Eutheria</taxon>
        <taxon>Laurasiatheria</taxon>
        <taxon>Artiodactyla</taxon>
        <taxon>Suina</taxon>
        <taxon>Suidae</taxon>
        <taxon>Sus</taxon>
    </lineage>
</organism>
<feature type="compositionally biased region" description="Basic and acidic residues" evidence="10">
    <location>
        <begin position="270"/>
        <end position="322"/>
    </location>
</feature>
<evidence type="ECO:0000259" key="12">
    <source>
        <dbReference type="PROSITE" id="PS50106"/>
    </source>
</evidence>
<keyword evidence="3" id="KW-0677">Repeat</keyword>
<dbReference type="Proteomes" id="UP000694724">
    <property type="component" value="Unplaced"/>
</dbReference>
<dbReference type="SUPFAM" id="SSF49562">
    <property type="entry name" value="C2 domain (Calcium/lipid-binding domain, CaLB)"/>
    <property type="match status" value="2"/>
</dbReference>
<dbReference type="GO" id="GO:0045202">
    <property type="term" value="C:synapse"/>
    <property type="evidence" value="ECO:0007669"/>
    <property type="project" value="UniProtKB-SubCell"/>
</dbReference>
<sequence>MILLLYFSVFQNNKLCHFRLIKKKEKLFLFPSSTIYLVDYPCLFLPRRLHQQFESYKEQVRKIGEEARRYQGEHKDDAPTCGICRKTKFADGCGHLCSYCRTRFCARCGGRVSLRSNSEDKVVMWVCNLCRKQQEILTKSGAWFFGSGPQQPSQDGTLSDTATGAGSEAPREKKARLQERSRSQTPLSTAAASSQDQAPSSAQPDRSKGAELSQPAGGPEQKQASSRSRSEPPRDRKKTPGLSEQNGKGAPKGERKRVPRSSVQPGEGPAEERERKERRESRRLEKGRSQDYPDVPEKREDGPAVEDEKQRKEEEYQTRYRSDPNLARYPVKPPPEEQQMRMHARVSRARHERRHSDVALPRTEAATGPEGRAGPRAPAAARGSPPASPRAYSAERTADARAPSAQQLANRSPPAPRPGPGPADVPESRAPEPLRKQSRLDPGSAVLVRKAKREKVETMLRNDSLSSDQSESVRPSPPKPHRAKRGGKRRQMSVSSSEEEGVSTPEYTSCEDVELESESVSEKGDLDYYWLDPATWHSRETSPISSHPVTWQPSKEGDRLIGRVILNKRTTMPKESGALLGLKVVGGKMTDLGRLGAFITKVKKGSLADVVGHLRAGDEVLEWNGKPLPGATNEEVYNIILESKSEPQVEIIVSRPIGDIPRIPESSHPPLESSSSSFESQKMERPSISVISPTSPGALKDAPQVLPGQLSVKLWYDKVGHQLIVNVLQATDLPPRVDGRPRNPYVKMYFLPDRSDKSKRRTKTVKKVLEPKWNQTFVYSHVHRRDFRERMLEITVWDQPRVQEEESEFLGEILIELETALLDDEPHWYKLQTHDESSLPLPQPSPFMPRRHIHGETSSKKLQRSQRISDSDISDYEVDDGIGVVPPVGYRSSAREGKPTTLTVPEQQRTTHHRSRSVSPHRGDDQGRPRSRLPNVPLQRSLDEIHPTRRSRSPTRHHDASRSPVDHRSRDVDSQYLSEQDSELLMLPRAKRGRSAECLHTTSDLQPSLDRARSASTNCLRPDASLHSPERERGRWPPSLDRRRPPSPRIQIQHASPENDRMHRQGSPTQSPPADSAFSSRRGRQLPQVPVRSSSIEQASLVVEERTRQMKMKVHRLKQTAGSGSSQELDREQYSKYNIHKDQYRSCDNVSAKSSDSDVSDVSAISRTSSASRLSSTSFLSEQSERPRGRISSFTPKMQGRRMGTSGRAIIKSTSVSGEMYTLEHNDGSQSDTAVGTVGAGGKKRRSSLSAKVVAIVSRRSRSTSQLSQTESGHKKLKSTIQRSTETGMAAEMRKMVRQPSRESTDGSINSYSSEGNLIFPGVRLGADSQFSDFLDGLGPAQLVGRQTLATPAMGDIQIGMEDKKGQLEVEVIRARSLTQKPGSKSTPAPYVKVYLLENGACIAKKKTRIARKTLDPLYQQSLVFDESPQGKVLQVIVWGDYGRMDHKCFMGVAQILLEELDLSSMVIGWYKLFPPSSLVDPTLTPLTRRASQSSLESSTGPPCIRS</sequence>
<dbReference type="FunFam" id="2.60.40.150:FF:000003">
    <property type="entry name" value="Regulating synaptic membrane exocytosis protein 2"/>
    <property type="match status" value="1"/>
</dbReference>
<keyword evidence="6" id="KW-0862">Zinc</keyword>
<feature type="compositionally biased region" description="Low complexity" evidence="10">
    <location>
        <begin position="664"/>
        <end position="680"/>
    </location>
</feature>
<name>A0A8D1U9G6_PIG</name>
<dbReference type="GO" id="GO:0008270">
    <property type="term" value="F:zinc ion binding"/>
    <property type="evidence" value="ECO:0007669"/>
    <property type="project" value="UniProtKB-KW"/>
</dbReference>
<evidence type="ECO:0000313" key="14">
    <source>
        <dbReference type="Ensembl" id="ENSSSCP00055037033.1"/>
    </source>
</evidence>